<feature type="active site" description="Proton donor/acceptor" evidence="1">
    <location>
        <position position="184"/>
    </location>
</feature>
<evidence type="ECO:0000313" key="5">
    <source>
        <dbReference type="Proteomes" id="UP001152755"/>
    </source>
</evidence>
<keyword evidence="1" id="KW-0961">Cell wall biogenesis/degradation</keyword>
<dbReference type="GO" id="GO:0016740">
    <property type="term" value="F:transferase activity"/>
    <property type="evidence" value="ECO:0007669"/>
    <property type="project" value="InterPro"/>
</dbReference>
<keyword evidence="1" id="KW-0133">Cell shape</keyword>
<dbReference type="InterPro" id="IPR005490">
    <property type="entry name" value="LD_TPept_cat_dom"/>
</dbReference>
<accession>A0A9X4M0R0</accession>
<comment type="caution">
    <text evidence="4">The sequence shown here is derived from an EMBL/GenBank/DDBJ whole genome shotgun (WGS) entry which is preliminary data.</text>
</comment>
<dbReference type="Proteomes" id="UP001152755">
    <property type="component" value="Unassembled WGS sequence"/>
</dbReference>
<dbReference type="GO" id="GO:0009252">
    <property type="term" value="P:peptidoglycan biosynthetic process"/>
    <property type="evidence" value="ECO:0007669"/>
    <property type="project" value="UniProtKB-KW"/>
</dbReference>
<dbReference type="EMBL" id="JANRHA010000005">
    <property type="protein sequence ID" value="MDG3014684.1"/>
    <property type="molecule type" value="Genomic_DNA"/>
</dbReference>
<organism evidence="4 5">
    <name type="scientific">Speluncibacter jeojiensis</name>
    <dbReference type="NCBI Taxonomy" id="2710754"/>
    <lineage>
        <taxon>Bacteria</taxon>
        <taxon>Bacillati</taxon>
        <taxon>Actinomycetota</taxon>
        <taxon>Actinomycetes</taxon>
        <taxon>Mycobacteriales</taxon>
        <taxon>Speluncibacteraceae</taxon>
        <taxon>Speluncibacter</taxon>
    </lineage>
</organism>
<dbReference type="GO" id="GO:0008360">
    <property type="term" value="P:regulation of cell shape"/>
    <property type="evidence" value="ECO:0007669"/>
    <property type="project" value="UniProtKB-UniRule"/>
</dbReference>
<keyword evidence="1" id="KW-0573">Peptidoglycan synthesis</keyword>
<evidence type="ECO:0000313" key="4">
    <source>
        <dbReference type="EMBL" id="MDG3014684.1"/>
    </source>
</evidence>
<dbReference type="PANTHER" id="PTHR38589">
    <property type="entry name" value="BLR0621 PROTEIN"/>
    <property type="match status" value="1"/>
</dbReference>
<protein>
    <submittedName>
        <fullName evidence="4">L,D-transpeptidase family protein</fullName>
    </submittedName>
</protein>
<dbReference type="PANTHER" id="PTHR38589:SF1">
    <property type="entry name" value="BLR0621 PROTEIN"/>
    <property type="match status" value="1"/>
</dbReference>
<feature type="domain" description="L,D-TPase catalytic" evidence="3">
    <location>
        <begin position="48"/>
        <end position="219"/>
    </location>
</feature>
<gene>
    <name evidence="4" type="ORF">NVS88_08950</name>
</gene>
<dbReference type="AlphaFoldDB" id="A0A9X4M0R0"/>
<dbReference type="Pfam" id="PF03734">
    <property type="entry name" value="YkuD"/>
    <property type="match status" value="1"/>
</dbReference>
<feature type="signal peptide" evidence="2">
    <location>
        <begin position="1"/>
        <end position="32"/>
    </location>
</feature>
<proteinExistence type="predicted"/>
<name>A0A9X4M0R0_9ACTN</name>
<feature type="chain" id="PRO_5040756678" evidence="2">
    <location>
        <begin position="33"/>
        <end position="227"/>
    </location>
</feature>
<reference evidence="4" key="1">
    <citation type="submission" date="2022-08" db="EMBL/GenBank/DDBJ databases">
        <title>Genome analysis of Corynebacteriales strain.</title>
        <authorList>
            <person name="Lee S.D."/>
        </authorList>
    </citation>
    <scope>NUCLEOTIDE SEQUENCE</scope>
    <source>
        <strain evidence="4">D3-21</strain>
    </source>
</reference>
<dbReference type="PROSITE" id="PS52029">
    <property type="entry name" value="LD_TPASE"/>
    <property type="match status" value="1"/>
</dbReference>
<dbReference type="RefSeq" id="WP_332519711.1">
    <property type="nucleotide sequence ID" value="NZ_JANRHA010000005.1"/>
</dbReference>
<comment type="pathway">
    <text evidence="1">Cell wall biogenesis; peptidoglycan biosynthesis.</text>
</comment>
<evidence type="ECO:0000256" key="2">
    <source>
        <dbReference type="SAM" id="SignalP"/>
    </source>
</evidence>
<evidence type="ECO:0000259" key="3">
    <source>
        <dbReference type="PROSITE" id="PS52029"/>
    </source>
</evidence>
<keyword evidence="2" id="KW-0732">Signal</keyword>
<evidence type="ECO:0000256" key="1">
    <source>
        <dbReference type="PROSITE-ProRule" id="PRU01373"/>
    </source>
</evidence>
<dbReference type="GO" id="GO:0071555">
    <property type="term" value="P:cell wall organization"/>
    <property type="evidence" value="ECO:0007669"/>
    <property type="project" value="UniProtKB-UniRule"/>
</dbReference>
<sequence length="227" mass="23508">MRRTQMRRLWSLSLLTALLCLLAGLAGPGASADPGPFGGDSGQVITVFAPSPSATSATLTAWDRSADGSWRVVAGPMAADVGSDGIGQASEAASRTPAGTFPLTVAFGRLTNPGTAMPYFRTDSQDWWDENPLSPTYNTHVRGPVSPGGNSENLYESGSVYDYAVNIGYNLARVPGAGSGIFLHVSAGTPTAGCVSVPENSMQQILRWLDPAGRPVIDIGVGTAPTP</sequence>
<feature type="active site" description="Nucleophile" evidence="1">
    <location>
        <position position="194"/>
    </location>
</feature>
<keyword evidence="5" id="KW-1185">Reference proteome</keyword>